<protein>
    <submittedName>
        <fullName evidence="1">Microsomal dipeptidase</fullName>
        <ecNumber evidence="1">3.4.13.19</ecNumber>
    </submittedName>
</protein>
<dbReference type="CDD" id="cd01301">
    <property type="entry name" value="rDP_like"/>
    <property type="match status" value="1"/>
</dbReference>
<keyword evidence="2" id="KW-1185">Reference proteome</keyword>
<dbReference type="InterPro" id="IPR008257">
    <property type="entry name" value="Pept_M19"/>
</dbReference>
<accession>A0A0U1KZ29</accession>
<dbReference type="PANTHER" id="PTHR10443:SF12">
    <property type="entry name" value="DIPEPTIDASE"/>
    <property type="match status" value="1"/>
</dbReference>
<dbReference type="AlphaFoldDB" id="A0A0U1KZ29"/>
<sequence>MNSIDLHCDTIMCLMEGDKSEGLYRNSLSVDIEKLQAGKAQAQFFAMYINMQTDGDPLVRALRMIDRFYQEIEENKQYIALARNYGEFQQNQADGKLSAFLTIEEGGAFKGELTNLRNFYRLGVRLITLTWNYPNEIGYPSALPECRKQGLTPFGREVVAEMNQLGMMIDVSHLSNQGFYEVAALTQKPFVASHSNAWSVTAHHRNLTDEMIKLLATKGGVMGINFEKSFLGSSPVSRVEDMVLHIQHIYNVGGIEVIAIGSDFDGISPELELAHAGEMSKLVDALGIAGFSQAEIDKICWKNALRVIKDTLH</sequence>
<keyword evidence="1" id="KW-0224">Dipeptidase</keyword>
<evidence type="ECO:0000313" key="2">
    <source>
        <dbReference type="Proteomes" id="UP000049855"/>
    </source>
</evidence>
<dbReference type="Gene3D" id="3.20.20.140">
    <property type="entry name" value="Metal-dependent hydrolases"/>
    <property type="match status" value="1"/>
</dbReference>
<dbReference type="EC" id="3.4.13.19" evidence="1"/>
<dbReference type="RefSeq" id="WP_021168365.1">
    <property type="nucleotide sequence ID" value="NZ_CTRP01000011.1"/>
</dbReference>
<organism evidence="1 2">
    <name type="scientific">Sporomusa ovata</name>
    <dbReference type="NCBI Taxonomy" id="2378"/>
    <lineage>
        <taxon>Bacteria</taxon>
        <taxon>Bacillati</taxon>
        <taxon>Bacillota</taxon>
        <taxon>Negativicutes</taxon>
        <taxon>Selenomonadales</taxon>
        <taxon>Sporomusaceae</taxon>
        <taxon>Sporomusa</taxon>
    </lineage>
</organism>
<dbReference type="GO" id="GO:0006508">
    <property type="term" value="P:proteolysis"/>
    <property type="evidence" value="ECO:0007669"/>
    <property type="project" value="InterPro"/>
</dbReference>
<dbReference type="InterPro" id="IPR032466">
    <property type="entry name" value="Metal_Hydrolase"/>
</dbReference>
<dbReference type="PROSITE" id="PS51365">
    <property type="entry name" value="RENAL_DIPEPTIDASE_2"/>
    <property type="match status" value="1"/>
</dbReference>
<keyword evidence="1" id="KW-0645">Protease</keyword>
<dbReference type="Proteomes" id="UP000049855">
    <property type="component" value="Unassembled WGS sequence"/>
</dbReference>
<name>A0A0U1KZ29_9FIRM</name>
<dbReference type="Pfam" id="PF01244">
    <property type="entry name" value="Peptidase_M19"/>
    <property type="match status" value="1"/>
</dbReference>
<dbReference type="EMBL" id="CTRP01000011">
    <property type="protein sequence ID" value="CQR72671.1"/>
    <property type="molecule type" value="Genomic_DNA"/>
</dbReference>
<dbReference type="PANTHER" id="PTHR10443">
    <property type="entry name" value="MICROSOMAL DIPEPTIDASE"/>
    <property type="match status" value="1"/>
</dbReference>
<evidence type="ECO:0000313" key="1">
    <source>
        <dbReference type="EMBL" id="CQR72671.1"/>
    </source>
</evidence>
<keyword evidence="1" id="KW-0378">Hydrolase</keyword>
<proteinExistence type="predicted"/>
<gene>
    <name evidence="1" type="ORF">SpAn4DRAFT_3131</name>
</gene>
<dbReference type="SUPFAM" id="SSF51556">
    <property type="entry name" value="Metallo-dependent hydrolases"/>
    <property type="match status" value="1"/>
</dbReference>
<dbReference type="GO" id="GO:0070573">
    <property type="term" value="F:metallodipeptidase activity"/>
    <property type="evidence" value="ECO:0007669"/>
    <property type="project" value="InterPro"/>
</dbReference>
<reference evidence="2" key="1">
    <citation type="submission" date="2015-03" db="EMBL/GenBank/DDBJ databases">
        <authorList>
            <person name="Nijsse Bart"/>
        </authorList>
    </citation>
    <scope>NUCLEOTIDE SEQUENCE [LARGE SCALE GENOMIC DNA]</scope>
</reference>